<protein>
    <submittedName>
        <fullName evidence="2">Type IV secretory pathway VirB2 component (Pilin)</fullName>
    </submittedName>
</protein>
<keyword evidence="3" id="KW-1185">Reference proteome</keyword>
<dbReference type="AlphaFoldDB" id="A0A840Z390"/>
<proteinExistence type="predicted"/>
<feature type="transmembrane region" description="Helical" evidence="1">
    <location>
        <begin position="63"/>
        <end position="84"/>
    </location>
</feature>
<sequence>MIVLLSGAYLSDPSRPSPLLAAMAWVEGTVLGTVATTVAILCVAMVGLLMLGGRLDIRRGLTVVLGCFVLFGASTIVSGFRGAIGSVQRTSIPSSHVTSELPAPIPSASPPAYDPYAGASVIHR</sequence>
<gene>
    <name evidence="2" type="ORF">FHR23_003187</name>
</gene>
<evidence type="ECO:0000313" key="3">
    <source>
        <dbReference type="Proteomes" id="UP000554342"/>
    </source>
</evidence>
<reference evidence="2 3" key="1">
    <citation type="submission" date="2020-08" db="EMBL/GenBank/DDBJ databases">
        <title>Genomic Encyclopedia of Type Strains, Phase IV (KMG-IV): sequencing the most valuable type-strain genomes for metagenomic binning, comparative biology and taxonomic classification.</title>
        <authorList>
            <person name="Goeker M."/>
        </authorList>
    </citation>
    <scope>NUCLEOTIDE SEQUENCE [LARGE SCALE GENOMIC DNA]</scope>
    <source>
        <strain evidence="2 3">DSM 27203</strain>
    </source>
</reference>
<comment type="caution">
    <text evidence="2">The sequence shown here is derived from an EMBL/GenBank/DDBJ whole genome shotgun (WGS) entry which is preliminary data.</text>
</comment>
<dbReference type="RefSeq" id="WP_184005873.1">
    <property type="nucleotide sequence ID" value="NZ_BAABIF010000027.1"/>
</dbReference>
<evidence type="ECO:0000256" key="1">
    <source>
        <dbReference type="SAM" id="Phobius"/>
    </source>
</evidence>
<feature type="transmembrane region" description="Helical" evidence="1">
    <location>
        <begin position="31"/>
        <end position="51"/>
    </location>
</feature>
<keyword evidence="1" id="KW-1133">Transmembrane helix</keyword>
<name>A0A840Z390_9SPHN</name>
<evidence type="ECO:0000313" key="2">
    <source>
        <dbReference type="EMBL" id="MBB5720224.1"/>
    </source>
</evidence>
<keyword evidence="1" id="KW-0472">Membrane</keyword>
<dbReference type="Pfam" id="PF04956">
    <property type="entry name" value="TrbC"/>
    <property type="match status" value="1"/>
</dbReference>
<organism evidence="2 3">
    <name type="scientific">Stakelama sediminis</name>
    <dbReference type="NCBI Taxonomy" id="463200"/>
    <lineage>
        <taxon>Bacteria</taxon>
        <taxon>Pseudomonadati</taxon>
        <taxon>Pseudomonadota</taxon>
        <taxon>Alphaproteobacteria</taxon>
        <taxon>Sphingomonadales</taxon>
        <taxon>Sphingomonadaceae</taxon>
        <taxon>Stakelama</taxon>
    </lineage>
</organism>
<dbReference type="Proteomes" id="UP000554342">
    <property type="component" value="Unassembled WGS sequence"/>
</dbReference>
<dbReference type="InterPro" id="IPR007039">
    <property type="entry name" value="TrbC/VirB2"/>
</dbReference>
<accession>A0A840Z390</accession>
<dbReference type="EMBL" id="JACIJI010000010">
    <property type="protein sequence ID" value="MBB5720224.1"/>
    <property type="molecule type" value="Genomic_DNA"/>
</dbReference>
<keyword evidence="1" id="KW-0812">Transmembrane</keyword>